<feature type="transmembrane region" description="Helical" evidence="1">
    <location>
        <begin position="49"/>
        <end position="67"/>
    </location>
</feature>
<keyword evidence="1" id="KW-0472">Membrane</keyword>
<gene>
    <name evidence="2" type="ORF">CLVI_20240</name>
</gene>
<dbReference type="RefSeq" id="WP_106059989.1">
    <property type="nucleotide sequence ID" value="NZ_PVXQ01000020.1"/>
</dbReference>
<dbReference type="OrthoDB" id="82335at2"/>
<keyword evidence="1" id="KW-1133">Transmembrane helix</keyword>
<feature type="transmembrane region" description="Helical" evidence="1">
    <location>
        <begin position="100"/>
        <end position="127"/>
    </location>
</feature>
<keyword evidence="1" id="KW-0812">Transmembrane</keyword>
<reference evidence="2 3" key="1">
    <citation type="submission" date="2018-03" db="EMBL/GenBank/DDBJ databases">
        <title>Genome sequence of Clostridium vincentii DSM 10228.</title>
        <authorList>
            <person name="Poehlein A."/>
            <person name="Daniel R."/>
        </authorList>
    </citation>
    <scope>NUCLEOTIDE SEQUENCE [LARGE SCALE GENOMIC DNA]</scope>
    <source>
        <strain evidence="2 3">DSM 10228</strain>
    </source>
</reference>
<dbReference type="AlphaFoldDB" id="A0A2T0BDX5"/>
<feature type="transmembrane region" description="Helical" evidence="1">
    <location>
        <begin position="73"/>
        <end position="93"/>
    </location>
</feature>
<dbReference type="Proteomes" id="UP000239471">
    <property type="component" value="Unassembled WGS sequence"/>
</dbReference>
<evidence type="ECO:0000256" key="1">
    <source>
        <dbReference type="SAM" id="Phobius"/>
    </source>
</evidence>
<organism evidence="2 3">
    <name type="scientific">Clostridium vincentii</name>
    <dbReference type="NCBI Taxonomy" id="52704"/>
    <lineage>
        <taxon>Bacteria</taxon>
        <taxon>Bacillati</taxon>
        <taxon>Bacillota</taxon>
        <taxon>Clostridia</taxon>
        <taxon>Eubacteriales</taxon>
        <taxon>Clostridiaceae</taxon>
        <taxon>Clostridium</taxon>
    </lineage>
</organism>
<name>A0A2T0BDX5_9CLOT</name>
<comment type="caution">
    <text evidence="2">The sequence shown here is derived from an EMBL/GenBank/DDBJ whole genome shotgun (WGS) entry which is preliminary data.</text>
</comment>
<keyword evidence="3" id="KW-1185">Reference proteome</keyword>
<evidence type="ECO:0008006" key="4">
    <source>
        <dbReference type="Google" id="ProtNLM"/>
    </source>
</evidence>
<dbReference type="EMBL" id="PVXQ01000020">
    <property type="protein sequence ID" value="PRR82089.1"/>
    <property type="molecule type" value="Genomic_DNA"/>
</dbReference>
<evidence type="ECO:0000313" key="3">
    <source>
        <dbReference type="Proteomes" id="UP000239471"/>
    </source>
</evidence>
<accession>A0A2T0BDX5</accession>
<proteinExistence type="predicted"/>
<sequence>MKCSNHYERDAVAQCHDCGKGLCPECTNKFSLPICDKCALNRINVSKQLLVKNSIIMVVLFAFGFYLADGQGFFGRFFMGYFFAGIAWGWSFLNKITPSIFLFMSWFGWAMYFFVKLFLSMLIGMFITPYKIYKVVKGLKEGKALQIYTNSISL</sequence>
<protein>
    <recommendedName>
        <fullName evidence="4">B box-type domain-containing protein</fullName>
    </recommendedName>
</protein>
<evidence type="ECO:0000313" key="2">
    <source>
        <dbReference type="EMBL" id="PRR82089.1"/>
    </source>
</evidence>